<evidence type="ECO:0000313" key="2">
    <source>
        <dbReference type="Proteomes" id="UP000177325"/>
    </source>
</evidence>
<accession>A0A1F6FGG1</accession>
<dbReference type="InterPro" id="IPR022050">
    <property type="entry name" value="T_hemolysin"/>
</dbReference>
<organism evidence="1 2">
    <name type="scientific">Candidatus Kaiserbacteria bacterium RIFCSPLOWO2_12_FULL_45_26</name>
    <dbReference type="NCBI Taxonomy" id="1798525"/>
    <lineage>
        <taxon>Bacteria</taxon>
        <taxon>Candidatus Kaiseribacteriota</taxon>
    </lineage>
</organism>
<dbReference type="Pfam" id="PF12261">
    <property type="entry name" value="T_hemolysin"/>
    <property type="match status" value="1"/>
</dbReference>
<dbReference type="Proteomes" id="UP000177325">
    <property type="component" value="Unassembled WGS sequence"/>
</dbReference>
<comment type="caution">
    <text evidence="1">The sequence shown here is derived from an EMBL/GenBank/DDBJ whole genome shotgun (WGS) entry which is preliminary data.</text>
</comment>
<evidence type="ECO:0000313" key="1">
    <source>
        <dbReference type="EMBL" id="OGG84939.1"/>
    </source>
</evidence>
<sequence>MENIISFQISAADDAIHQHICQFAAAEYQSRYGISLDTFPDMFVYGTTPSGEIVACFGASWGSNHYRLTTEWYVPEEALTTYIGSPLSTFPRAKLCEIGTRVVNLPAGCGTNSVRTSVAMSAALLLHLHKEGGQFSLFTADRSVQVIAKQLRVNLMQFGAPDLSRRDAAYIKRWQPYFDIPRGCYGFDLAQAAAGCLKVCEQLSQSGFGFDSSLFDSTTSTLAVSA</sequence>
<dbReference type="EMBL" id="MFMM01000001">
    <property type="protein sequence ID" value="OGG84939.1"/>
    <property type="molecule type" value="Genomic_DNA"/>
</dbReference>
<reference evidence="1 2" key="1">
    <citation type="journal article" date="2016" name="Nat. Commun.">
        <title>Thousands of microbial genomes shed light on interconnected biogeochemical processes in an aquifer system.</title>
        <authorList>
            <person name="Anantharaman K."/>
            <person name="Brown C.T."/>
            <person name="Hug L.A."/>
            <person name="Sharon I."/>
            <person name="Castelle C.J."/>
            <person name="Probst A.J."/>
            <person name="Thomas B.C."/>
            <person name="Singh A."/>
            <person name="Wilkins M.J."/>
            <person name="Karaoz U."/>
            <person name="Brodie E.L."/>
            <person name="Williams K.H."/>
            <person name="Hubbard S.S."/>
            <person name="Banfield J.F."/>
        </authorList>
    </citation>
    <scope>NUCLEOTIDE SEQUENCE [LARGE SCALE GENOMIC DNA]</scope>
</reference>
<protein>
    <submittedName>
        <fullName evidence="1">Uncharacterized protein</fullName>
    </submittedName>
</protein>
<proteinExistence type="predicted"/>
<name>A0A1F6FGG1_9BACT</name>
<gene>
    <name evidence="1" type="ORF">A3G90_02625</name>
</gene>
<dbReference type="AlphaFoldDB" id="A0A1F6FGG1"/>
<dbReference type="STRING" id="1798525.A3G90_02625"/>